<evidence type="ECO:0000313" key="2">
    <source>
        <dbReference type="EMBL" id="OAL63406.1"/>
    </source>
</evidence>
<dbReference type="PANTHER" id="PTHR37535">
    <property type="entry name" value="FLUG DOMAIN PROTEIN"/>
    <property type="match status" value="1"/>
</dbReference>
<reference evidence="2 3" key="1">
    <citation type="submission" date="2016-05" db="EMBL/GenBank/DDBJ databases">
        <title>Genome sequencing of Trichophyton rubrum CMCC(F)T1i isolated from hair.</title>
        <authorList>
            <person name="Zhan P."/>
            <person name="Tao Y."/>
            <person name="Liu W."/>
        </authorList>
    </citation>
    <scope>NUCLEOTIDE SEQUENCE [LARGE SCALE GENOMIC DNA]</scope>
    <source>
        <strain evidence="3">CMCC(F)T1i</strain>
    </source>
</reference>
<dbReference type="VEuPathDB" id="FungiDB:TERG_00515"/>
<dbReference type="PANTHER" id="PTHR37535:SF3">
    <property type="entry name" value="FLUG DOMAIN-CONTAINING PROTEIN"/>
    <property type="match status" value="1"/>
</dbReference>
<evidence type="ECO:0000313" key="3">
    <source>
        <dbReference type="Proteomes" id="UP000243015"/>
    </source>
</evidence>
<organism evidence="2 3">
    <name type="scientific">Trichophyton rubrum</name>
    <name type="common">Athlete's foot fungus</name>
    <name type="synonym">Epidermophyton rubrum</name>
    <dbReference type="NCBI Taxonomy" id="5551"/>
    <lineage>
        <taxon>Eukaryota</taxon>
        <taxon>Fungi</taxon>
        <taxon>Dikarya</taxon>
        <taxon>Ascomycota</taxon>
        <taxon>Pezizomycotina</taxon>
        <taxon>Eurotiomycetes</taxon>
        <taxon>Eurotiomycetidae</taxon>
        <taxon>Onygenales</taxon>
        <taxon>Arthrodermataceae</taxon>
        <taxon>Trichophyton</taxon>
    </lineage>
</organism>
<accession>A0A178EUC8</accession>
<feature type="region of interest" description="Disordered" evidence="1">
    <location>
        <begin position="1"/>
        <end position="20"/>
    </location>
</feature>
<dbReference type="VEuPathDB" id="FungiDB:TERG_00514"/>
<dbReference type="AlphaFoldDB" id="A0A178EUC8"/>
<comment type="caution">
    <text evidence="2">The sequence shown here is derived from an EMBL/GenBank/DDBJ whole genome shotgun (WGS) entry which is preliminary data.</text>
</comment>
<dbReference type="Proteomes" id="UP000243015">
    <property type="component" value="Unassembled WGS sequence"/>
</dbReference>
<evidence type="ECO:0000256" key="1">
    <source>
        <dbReference type="SAM" id="MobiDB-lite"/>
    </source>
</evidence>
<protein>
    <submittedName>
        <fullName evidence="2">Uncharacterized protein</fullName>
    </submittedName>
</protein>
<proteinExistence type="predicted"/>
<sequence>MAEQHVDHSDISPHNWGETEKTGDEIRYMDAYALTCLRYISDDMACPQRLWPLCGPCGRGLFGREKTAPPEGLELRALSTAKEMGCAANALDMAKMQPQSLLLIGEAVGQIPNIIGKKIDPEERARRLQKKGFNPHKGSLSRERVWSEIQPGTAYNYASARDLWLEYCQGNGAKDSDIFNQETIKHFIIYIAAGANGQKDGKPMDSYIHKIWKAFTAEWARRTDIELPAHVINSGANWIKNKGELDAHIPISRERDEKDFDITFLVIRNHKGIPELVFTPRRNAKGISKRQEKCPRHPMQEDISPLPLYLNPVLEPLAICLARGLFRDYKTADKIFAINPPPNSPCIELVLRSPTNRLSDEKPCGGEENLHINSKYPKKRQSPFFECVTTLGPTGKTLKSKWLSEQFSLLGRRSGYDSMTMHNIRREALMVADGQRDPKVFRESYMSKFCRVDRVSNILNLPRRHDIHEHLRGLSLRRNPTLQQALPAQLQHDLKKCPEYVEIDSKIKDISERIKATPPKEHQRELQNERRAFYS</sequence>
<dbReference type="EMBL" id="LHPM01000018">
    <property type="protein sequence ID" value="OAL63406.1"/>
    <property type="molecule type" value="Genomic_DNA"/>
</dbReference>
<name>A0A178EUC8_TRIRU</name>
<gene>
    <name evidence="2" type="ORF">A7C99_5800</name>
</gene>